<name>A0ABD0YXW7_9HEMI</name>
<protein>
    <submittedName>
        <fullName evidence="1">Uncharacterized protein</fullName>
    </submittedName>
</protein>
<reference evidence="1 2" key="1">
    <citation type="submission" date="2024-07" db="EMBL/GenBank/DDBJ databases">
        <title>Chromosome-level genome assembly of the water stick insect Ranatra chinensis (Heteroptera: Nepidae).</title>
        <authorList>
            <person name="Liu X."/>
        </authorList>
    </citation>
    <scope>NUCLEOTIDE SEQUENCE [LARGE SCALE GENOMIC DNA]</scope>
    <source>
        <strain evidence="1">Cailab_2021Rc</strain>
        <tissue evidence="1">Muscle</tissue>
    </source>
</reference>
<gene>
    <name evidence="1" type="ORF">AAG570_007021</name>
</gene>
<dbReference type="AlphaFoldDB" id="A0ABD0YXW7"/>
<evidence type="ECO:0000313" key="2">
    <source>
        <dbReference type="Proteomes" id="UP001558652"/>
    </source>
</evidence>
<keyword evidence="2" id="KW-1185">Reference proteome</keyword>
<dbReference type="Proteomes" id="UP001558652">
    <property type="component" value="Unassembled WGS sequence"/>
</dbReference>
<dbReference type="EMBL" id="JBFDAA010000002">
    <property type="protein sequence ID" value="KAL1140044.1"/>
    <property type="molecule type" value="Genomic_DNA"/>
</dbReference>
<comment type="caution">
    <text evidence="1">The sequence shown here is derived from an EMBL/GenBank/DDBJ whole genome shotgun (WGS) entry which is preliminary data.</text>
</comment>
<accession>A0ABD0YXW7</accession>
<organism evidence="1 2">
    <name type="scientific">Ranatra chinensis</name>
    <dbReference type="NCBI Taxonomy" id="642074"/>
    <lineage>
        <taxon>Eukaryota</taxon>
        <taxon>Metazoa</taxon>
        <taxon>Ecdysozoa</taxon>
        <taxon>Arthropoda</taxon>
        <taxon>Hexapoda</taxon>
        <taxon>Insecta</taxon>
        <taxon>Pterygota</taxon>
        <taxon>Neoptera</taxon>
        <taxon>Paraneoptera</taxon>
        <taxon>Hemiptera</taxon>
        <taxon>Heteroptera</taxon>
        <taxon>Panheteroptera</taxon>
        <taxon>Nepomorpha</taxon>
        <taxon>Nepidae</taxon>
        <taxon>Ranatrinae</taxon>
        <taxon>Ranatra</taxon>
    </lineage>
</organism>
<sequence length="374" mass="39839">MGCTSRPYRVVVAGNGGGGVSPRVGVWTVGAVGVMVGSMVGRRSVTGGGVSEDSVGDIDGGSGVAALELSSLVGGYSLGYAESAYPGREECLRYIFYCGVAQENLSTIEIQALTQAVMSLFIAGQQCLLVTYFLVARALGDPVVFGGGLPECSCVATSVAQLVLPQLPRYDALLGRLCLRDGFQGVGESEFLNSRQGIRNGIVRPGQEPYVRRELTDFGTVVPRVAAGSGGLLDKWQVAPCRRCYCRSVRDRDLEKKINGSQAPLMSCLRTAPTPTYEASQCKDRSSSMFGCPSASLQEALQLFYGGGFREVHDGFDSPCGWSDSRVVDLVTEKSNLASSEVTFITVDADPVPVQAREYFLKMTPVLFRRAGGD</sequence>
<evidence type="ECO:0000313" key="1">
    <source>
        <dbReference type="EMBL" id="KAL1140044.1"/>
    </source>
</evidence>
<proteinExistence type="predicted"/>